<evidence type="ECO:0000313" key="15">
    <source>
        <dbReference type="EMBL" id="ORY06190.1"/>
    </source>
</evidence>
<dbReference type="STRING" id="1314790.A0A1Y1Z7E4"/>
<dbReference type="PANTHER" id="PTHR11929">
    <property type="entry name" value="ALPHA- 1,3 -FUCOSYLTRANSFERASE"/>
    <property type="match status" value="1"/>
</dbReference>
<evidence type="ECO:0000256" key="2">
    <source>
        <dbReference type="ARBA" id="ARBA00004922"/>
    </source>
</evidence>
<comment type="pathway">
    <text evidence="2">Protein modification; protein glycosylation.</text>
</comment>
<evidence type="ECO:0000256" key="5">
    <source>
        <dbReference type="ARBA" id="ARBA00022679"/>
    </source>
</evidence>
<keyword evidence="9 12" id="KW-0472">Membrane</keyword>
<organism evidence="15 16">
    <name type="scientific">Basidiobolus meristosporus CBS 931.73</name>
    <dbReference type="NCBI Taxonomy" id="1314790"/>
    <lineage>
        <taxon>Eukaryota</taxon>
        <taxon>Fungi</taxon>
        <taxon>Fungi incertae sedis</taxon>
        <taxon>Zoopagomycota</taxon>
        <taxon>Entomophthoromycotina</taxon>
        <taxon>Basidiobolomycetes</taxon>
        <taxon>Basidiobolales</taxon>
        <taxon>Basidiobolaceae</taxon>
        <taxon>Basidiobolus</taxon>
    </lineage>
</organism>
<feature type="domain" description="Fucosyltransferase N-terminal" evidence="14">
    <location>
        <begin position="6"/>
        <end position="114"/>
    </location>
</feature>
<name>A0A1Y1Z7E4_9FUNG</name>
<evidence type="ECO:0000256" key="12">
    <source>
        <dbReference type="RuleBase" id="RU003832"/>
    </source>
</evidence>
<dbReference type="GO" id="GO:0046920">
    <property type="term" value="F:alpha-(1-&gt;3)-fucosyltransferase activity"/>
    <property type="evidence" value="ECO:0007669"/>
    <property type="project" value="TreeGrafter"/>
</dbReference>
<sequence length="411" mass="47465">MVEDYKILFWTEYFGKGTREGYKISNCGTEYTCTFTHDRAQIGNSSLLYFHIPEYKPEDLPPEQYRDKSIRKIPWVLFSAESTANYPFMANKEKLQIFDYSSTYRRDSHFPISYFGNDLMEVVLRPQAPRGNNTDRASIAWIVSNCNANNNRNYYVKELMKYIDIDIYGHCMENKKWPEGKDTTEIIQDYEFYLAFENSNCQDYVTEKLANAFAAGVVPIVDGPKSYDFVSPTANALININAFENPRELAEYLHSLLADRDKYNELLSYKQGAPLSPAFLKEWDYSNKTGLDALSIVERSNCNVCRVARDIAIFKQSHPLATAKEFWEFATTQLTPAPDYHTGLPADDSCIPSKWSIYRPSHAWLYSFLALLGVVIICILIKFSYYPLKRRYISSYKKLGNLEQDTAIPLE</sequence>
<evidence type="ECO:0000256" key="6">
    <source>
        <dbReference type="ARBA" id="ARBA00022692"/>
    </source>
</evidence>
<protein>
    <recommendedName>
        <fullName evidence="12">Fucosyltransferase</fullName>
        <ecNumber evidence="12">2.4.1.-</ecNumber>
    </recommendedName>
</protein>
<evidence type="ECO:0000256" key="3">
    <source>
        <dbReference type="ARBA" id="ARBA00008919"/>
    </source>
</evidence>
<dbReference type="AlphaFoldDB" id="A0A1Y1Z7E4"/>
<dbReference type="InterPro" id="IPR001503">
    <property type="entry name" value="Glyco_trans_10"/>
</dbReference>
<evidence type="ECO:0000313" key="16">
    <source>
        <dbReference type="Proteomes" id="UP000193498"/>
    </source>
</evidence>
<dbReference type="SUPFAM" id="SSF53756">
    <property type="entry name" value="UDP-Glycosyltransferase/glycogen phosphorylase"/>
    <property type="match status" value="1"/>
</dbReference>
<dbReference type="Gene3D" id="3.40.50.11660">
    <property type="entry name" value="Glycosyl transferase family 10, C-terminal domain"/>
    <property type="match status" value="1"/>
</dbReference>
<keyword evidence="7" id="KW-0735">Signal-anchor</keyword>
<evidence type="ECO:0000259" key="13">
    <source>
        <dbReference type="Pfam" id="PF00852"/>
    </source>
</evidence>
<dbReference type="GO" id="GO:0032580">
    <property type="term" value="C:Golgi cisterna membrane"/>
    <property type="evidence" value="ECO:0007669"/>
    <property type="project" value="UniProtKB-SubCell"/>
</dbReference>
<dbReference type="Pfam" id="PF17039">
    <property type="entry name" value="Glyco_tran_10_N"/>
    <property type="match status" value="1"/>
</dbReference>
<keyword evidence="6 12" id="KW-0812">Transmembrane</keyword>
<keyword evidence="5 12" id="KW-0808">Transferase</keyword>
<evidence type="ECO:0000256" key="8">
    <source>
        <dbReference type="ARBA" id="ARBA00022989"/>
    </source>
</evidence>
<feature type="transmembrane region" description="Helical" evidence="12">
    <location>
        <begin position="363"/>
        <end position="388"/>
    </location>
</feature>
<dbReference type="EMBL" id="MCFE01000018">
    <property type="protein sequence ID" value="ORY06190.1"/>
    <property type="molecule type" value="Genomic_DNA"/>
</dbReference>
<evidence type="ECO:0000256" key="11">
    <source>
        <dbReference type="ARBA" id="ARBA00037847"/>
    </source>
</evidence>
<comment type="caution">
    <text evidence="15">The sequence shown here is derived from an EMBL/GenBank/DDBJ whole genome shotgun (WGS) entry which is preliminary data.</text>
</comment>
<keyword evidence="10" id="KW-0325">Glycoprotein</keyword>
<dbReference type="InterPro" id="IPR038577">
    <property type="entry name" value="GT10-like_C_sf"/>
</dbReference>
<dbReference type="PANTHER" id="PTHR11929:SF194">
    <property type="entry name" value="ALPHA-(1,3)-FUCOSYLTRANSFERASE 10"/>
    <property type="match status" value="1"/>
</dbReference>
<dbReference type="InParanoid" id="A0A1Y1Z7E4"/>
<evidence type="ECO:0000256" key="10">
    <source>
        <dbReference type="ARBA" id="ARBA00023180"/>
    </source>
</evidence>
<reference evidence="15 16" key="1">
    <citation type="submission" date="2016-07" db="EMBL/GenBank/DDBJ databases">
        <title>Pervasive Adenine N6-methylation of Active Genes in Fungi.</title>
        <authorList>
            <consortium name="DOE Joint Genome Institute"/>
            <person name="Mondo S.J."/>
            <person name="Dannebaum R.O."/>
            <person name="Kuo R.C."/>
            <person name="Labutti K."/>
            <person name="Haridas S."/>
            <person name="Kuo A."/>
            <person name="Salamov A."/>
            <person name="Ahrendt S.R."/>
            <person name="Lipzen A."/>
            <person name="Sullivan W."/>
            <person name="Andreopoulos W.B."/>
            <person name="Clum A."/>
            <person name="Lindquist E."/>
            <person name="Daum C."/>
            <person name="Ramamoorthy G.K."/>
            <person name="Gryganskyi A."/>
            <person name="Culley D."/>
            <person name="Magnuson J.K."/>
            <person name="James T.Y."/>
            <person name="O'Malley M.A."/>
            <person name="Stajich J.E."/>
            <person name="Spatafora J.W."/>
            <person name="Visel A."/>
            <person name="Grigoriev I.V."/>
        </authorList>
    </citation>
    <scope>NUCLEOTIDE SEQUENCE [LARGE SCALE GENOMIC DNA]</scope>
    <source>
        <strain evidence="15 16">CBS 931.73</strain>
    </source>
</reference>
<dbReference type="InterPro" id="IPR031481">
    <property type="entry name" value="Glyco_tran_10_N"/>
</dbReference>
<keyword evidence="12" id="KW-0333">Golgi apparatus</keyword>
<keyword evidence="16" id="KW-1185">Reference proteome</keyword>
<proteinExistence type="inferred from homology"/>
<gene>
    <name evidence="15" type="ORF">K493DRAFT_372343</name>
</gene>
<dbReference type="EC" id="2.4.1.-" evidence="12"/>
<dbReference type="Proteomes" id="UP000193498">
    <property type="component" value="Unassembled WGS sequence"/>
</dbReference>
<dbReference type="Pfam" id="PF00852">
    <property type="entry name" value="Glyco_transf_10"/>
    <property type="match status" value="1"/>
</dbReference>
<dbReference type="InterPro" id="IPR055270">
    <property type="entry name" value="Glyco_tran_10_C"/>
</dbReference>
<comment type="subcellular location">
    <subcellularLocation>
        <location evidence="11">Endomembrane system</location>
        <topology evidence="11">Single-pass membrane protein</topology>
    </subcellularLocation>
    <subcellularLocation>
        <location evidence="12">Golgi apparatus</location>
        <location evidence="12">Golgi stack membrane</location>
        <topology evidence="12">Single-pass type II membrane protein</topology>
    </subcellularLocation>
    <subcellularLocation>
        <location evidence="1">Membrane</location>
        <topology evidence="1">Single-pass type II membrane protein</topology>
    </subcellularLocation>
</comment>
<accession>A0A1Y1Z7E4</accession>
<keyword evidence="4 12" id="KW-0328">Glycosyltransferase</keyword>
<keyword evidence="8 12" id="KW-1133">Transmembrane helix</keyword>
<evidence type="ECO:0000256" key="7">
    <source>
        <dbReference type="ARBA" id="ARBA00022968"/>
    </source>
</evidence>
<dbReference type="FunFam" id="3.40.50.11660:FF:000002">
    <property type="entry name" value="Alpha-(1,3)-fucosyltransferase"/>
    <property type="match status" value="1"/>
</dbReference>
<evidence type="ECO:0000259" key="14">
    <source>
        <dbReference type="Pfam" id="PF17039"/>
    </source>
</evidence>
<evidence type="ECO:0000256" key="9">
    <source>
        <dbReference type="ARBA" id="ARBA00023136"/>
    </source>
</evidence>
<comment type="similarity">
    <text evidence="3 12">Belongs to the glycosyltransferase 10 family.</text>
</comment>
<evidence type="ECO:0000256" key="1">
    <source>
        <dbReference type="ARBA" id="ARBA00004606"/>
    </source>
</evidence>
<evidence type="ECO:0000256" key="4">
    <source>
        <dbReference type="ARBA" id="ARBA00022676"/>
    </source>
</evidence>
<dbReference type="OrthoDB" id="427096at2759"/>
<feature type="domain" description="Fucosyltransferase C-terminal" evidence="13">
    <location>
        <begin position="138"/>
        <end position="308"/>
    </location>
</feature>
<dbReference type="UniPathway" id="UPA00378"/>